<evidence type="ECO:0000313" key="1">
    <source>
        <dbReference type="EMBL" id="APY00108.1"/>
    </source>
</evidence>
<dbReference type="EMBL" id="CP019352">
    <property type="protein sequence ID" value="APY00108.1"/>
    <property type="molecule type" value="Genomic_DNA"/>
</dbReference>
<keyword evidence="2" id="KW-1185">Reference proteome</keyword>
<dbReference type="AlphaFoldDB" id="A0AAC9LM36"/>
<sequence>MKQLIQYKLLSILLLFPLVIFANVTNGKDGKYKKEKTITKSFNVKDNATLKVDNSYGNLDVVTWNGNTIDFEIKITTSGDDEDNVQQKLDGITVDFSNSPDLVTAVTKFSKNKNKSWWSWTNKNNVQMKINYIIKMPITNNVNLSNDYGNINLGTLEGRAELNCDYGKITTKELLADNNIINFDYSNNCYFEFIKSGKIYADYSGFTVSKTNSLEVIADYTKSKIDIAEEVTYNCDYGGITIDKANSIKGNGDYLTVIVGDVFKHLDITADYGSIKISKLHKSVKNVSVDSDYVGIKIGYDRTFAFDFDIELEYGSLKDNDDNFKFIKKRIESSDRYYTGYNISQNSGNLVRINAEYGSVTFYEN</sequence>
<reference evidence="1 2" key="1">
    <citation type="submission" date="2017-01" db="EMBL/GenBank/DDBJ databases">
        <title>Complete genome of Lacinutrix venerupis DOK2-8 isolated from seawater in Dokdo.</title>
        <authorList>
            <person name="Chi W.-J."/>
            <person name="Kim J.H."/>
        </authorList>
    </citation>
    <scope>NUCLEOTIDE SEQUENCE [LARGE SCALE GENOMIC DNA]</scope>
    <source>
        <strain evidence="1 2">DOK2-8</strain>
    </source>
</reference>
<evidence type="ECO:0000313" key="2">
    <source>
        <dbReference type="Proteomes" id="UP000187506"/>
    </source>
</evidence>
<dbReference type="KEGG" id="lvn:BWR22_07225"/>
<gene>
    <name evidence="1" type="ORF">BWR22_07225</name>
</gene>
<dbReference type="Proteomes" id="UP000187506">
    <property type="component" value="Chromosome"/>
</dbReference>
<dbReference type="RefSeq" id="WP_076733009.1">
    <property type="nucleotide sequence ID" value="NZ_CP019352.1"/>
</dbReference>
<protein>
    <recommendedName>
        <fullName evidence="3">Adhesin</fullName>
    </recommendedName>
</protein>
<proteinExistence type="predicted"/>
<evidence type="ECO:0008006" key="3">
    <source>
        <dbReference type="Google" id="ProtNLM"/>
    </source>
</evidence>
<name>A0AAC9LM36_9FLAO</name>
<accession>A0AAC9LM36</accession>
<organism evidence="1 2">
    <name type="scientific">Lacinutrix venerupis</name>
    <dbReference type="NCBI Taxonomy" id="1486034"/>
    <lineage>
        <taxon>Bacteria</taxon>
        <taxon>Pseudomonadati</taxon>
        <taxon>Bacteroidota</taxon>
        <taxon>Flavobacteriia</taxon>
        <taxon>Flavobacteriales</taxon>
        <taxon>Flavobacteriaceae</taxon>
        <taxon>Lacinutrix</taxon>
    </lineage>
</organism>